<keyword evidence="2" id="KW-0677">Repeat</keyword>
<protein>
    <submittedName>
        <fullName evidence="3">N-acetyltransferase</fullName>
    </submittedName>
</protein>
<dbReference type="InterPro" id="IPR050179">
    <property type="entry name" value="Trans_hexapeptide_repeat"/>
</dbReference>
<sequence>MRGVTVSDIFVHPSGICESDDVGAGSRVWAFAHVMKGAHIGENCNIGEGAFIEGGAKLGNRVTVKNGVAVWDLVTVEDHVFLGPYCVFTNDRIPRSHPDYRTGPDGWDPTLVKEGTTIGANATIVCGVTLGEWSFIAAGSVVTRDVAPYSMVAGNPARRIGWACRCGRRLPESSTCSCGLGYRLEDGQLRPA</sequence>
<dbReference type="InterPro" id="IPR018357">
    <property type="entry name" value="Hexapep_transf_CS"/>
</dbReference>
<dbReference type="InterPro" id="IPR011004">
    <property type="entry name" value="Trimer_LpxA-like_sf"/>
</dbReference>
<dbReference type="AlphaFoldDB" id="A0A956NFW3"/>
<gene>
    <name evidence="3" type="ORF">KDA27_19750</name>
</gene>
<keyword evidence="1" id="KW-0808">Transferase</keyword>
<evidence type="ECO:0000313" key="3">
    <source>
        <dbReference type="EMBL" id="MCA9758037.1"/>
    </source>
</evidence>
<dbReference type="PROSITE" id="PS00101">
    <property type="entry name" value="HEXAPEP_TRANSFERASES"/>
    <property type="match status" value="1"/>
</dbReference>
<organism evidence="3 4">
    <name type="scientific">Eiseniibacteriota bacterium</name>
    <dbReference type="NCBI Taxonomy" id="2212470"/>
    <lineage>
        <taxon>Bacteria</taxon>
        <taxon>Candidatus Eiseniibacteriota</taxon>
    </lineage>
</organism>
<evidence type="ECO:0000313" key="4">
    <source>
        <dbReference type="Proteomes" id="UP000739538"/>
    </source>
</evidence>
<dbReference type="SUPFAM" id="SSF51161">
    <property type="entry name" value="Trimeric LpxA-like enzymes"/>
    <property type="match status" value="1"/>
</dbReference>
<accession>A0A956NFW3</accession>
<dbReference type="CDD" id="cd03358">
    <property type="entry name" value="LbH_WxcM_N_like"/>
    <property type="match status" value="1"/>
</dbReference>
<dbReference type="Pfam" id="PF00132">
    <property type="entry name" value="Hexapep"/>
    <property type="match status" value="2"/>
</dbReference>
<dbReference type="GO" id="GO:0016740">
    <property type="term" value="F:transferase activity"/>
    <property type="evidence" value="ECO:0007669"/>
    <property type="project" value="UniProtKB-KW"/>
</dbReference>
<comment type="caution">
    <text evidence="3">The sequence shown here is derived from an EMBL/GenBank/DDBJ whole genome shotgun (WGS) entry which is preliminary data.</text>
</comment>
<dbReference type="PANTHER" id="PTHR43300">
    <property type="entry name" value="ACETYLTRANSFERASE"/>
    <property type="match status" value="1"/>
</dbReference>
<name>A0A956NFW3_UNCEI</name>
<proteinExistence type="predicted"/>
<dbReference type="InterPro" id="IPR001451">
    <property type="entry name" value="Hexapep"/>
</dbReference>
<dbReference type="PANTHER" id="PTHR43300:SF4">
    <property type="entry name" value="ACYL-[ACYL-CARRIER-PROTEIN]--UDP-N-ACETYLGLUCOSAMINE O-ACYLTRANSFERASE"/>
    <property type="match status" value="1"/>
</dbReference>
<reference evidence="3" key="2">
    <citation type="journal article" date="2021" name="Microbiome">
        <title>Successional dynamics and alternative stable states in a saline activated sludge microbial community over 9 years.</title>
        <authorList>
            <person name="Wang Y."/>
            <person name="Ye J."/>
            <person name="Ju F."/>
            <person name="Liu L."/>
            <person name="Boyd J.A."/>
            <person name="Deng Y."/>
            <person name="Parks D.H."/>
            <person name="Jiang X."/>
            <person name="Yin X."/>
            <person name="Woodcroft B.J."/>
            <person name="Tyson G.W."/>
            <person name="Hugenholtz P."/>
            <person name="Polz M.F."/>
            <person name="Zhang T."/>
        </authorList>
    </citation>
    <scope>NUCLEOTIDE SEQUENCE</scope>
    <source>
        <strain evidence="3">HKST-UBA02</strain>
    </source>
</reference>
<reference evidence="3" key="1">
    <citation type="submission" date="2020-04" db="EMBL/GenBank/DDBJ databases">
        <authorList>
            <person name="Zhang T."/>
        </authorList>
    </citation>
    <scope>NUCLEOTIDE SEQUENCE</scope>
    <source>
        <strain evidence="3">HKST-UBA02</strain>
    </source>
</reference>
<evidence type="ECO:0000256" key="1">
    <source>
        <dbReference type="ARBA" id="ARBA00022679"/>
    </source>
</evidence>
<dbReference type="Proteomes" id="UP000739538">
    <property type="component" value="Unassembled WGS sequence"/>
</dbReference>
<dbReference type="EMBL" id="JAGQHS010000138">
    <property type="protein sequence ID" value="MCA9758037.1"/>
    <property type="molecule type" value="Genomic_DNA"/>
</dbReference>
<evidence type="ECO:0000256" key="2">
    <source>
        <dbReference type="ARBA" id="ARBA00022737"/>
    </source>
</evidence>
<dbReference type="Gene3D" id="2.160.10.10">
    <property type="entry name" value="Hexapeptide repeat proteins"/>
    <property type="match status" value="1"/>
</dbReference>